<accession>A0A4Y9ZTS8</accession>
<dbReference type="Pfam" id="PF10263">
    <property type="entry name" value="SprT-like"/>
    <property type="match status" value="1"/>
</dbReference>
<organism evidence="3 4">
    <name type="scientific">Hericium alpestre</name>
    <dbReference type="NCBI Taxonomy" id="135208"/>
    <lineage>
        <taxon>Eukaryota</taxon>
        <taxon>Fungi</taxon>
        <taxon>Dikarya</taxon>
        <taxon>Basidiomycota</taxon>
        <taxon>Agaricomycotina</taxon>
        <taxon>Agaricomycetes</taxon>
        <taxon>Russulales</taxon>
        <taxon>Hericiaceae</taxon>
        <taxon>Hericium</taxon>
    </lineage>
</organism>
<dbReference type="SMART" id="SM00731">
    <property type="entry name" value="SprT"/>
    <property type="match status" value="1"/>
</dbReference>
<evidence type="ECO:0000256" key="1">
    <source>
        <dbReference type="SAM" id="MobiDB-lite"/>
    </source>
</evidence>
<evidence type="ECO:0000313" key="4">
    <source>
        <dbReference type="Proteomes" id="UP000298061"/>
    </source>
</evidence>
<dbReference type="PANTHER" id="PTHR23099">
    <property type="entry name" value="TRANSCRIPTIONAL REGULATOR"/>
    <property type="match status" value="1"/>
</dbReference>
<dbReference type="Proteomes" id="UP000298061">
    <property type="component" value="Unassembled WGS sequence"/>
</dbReference>
<dbReference type="InterPro" id="IPR006640">
    <property type="entry name" value="SprT-like_domain"/>
</dbReference>
<evidence type="ECO:0000259" key="2">
    <source>
        <dbReference type="SMART" id="SM00731"/>
    </source>
</evidence>
<feature type="region of interest" description="Disordered" evidence="1">
    <location>
        <begin position="1"/>
        <end position="127"/>
    </location>
</feature>
<sequence>MMDIIELTSSSEDEQVPPVRLKLDKPFAQNNRFEELRDESILILDEPRSARNPVRKAGLTQLSPTSSSSFKSPVKHTCKPSDATETSPSKAVDDSQGPSSSTLSRARIPLAVPQTPKKALNTPVKTPRTSKKAVALAAQAQREEYAQSLFDEFNRIVFDGGLPPSTKLTWSKRLLTTAGRARWHRQAVSRCLHLLPSDLCCSRSKDGVHTTEIELATKILDSNERIRNTLSHEMCHLACWIINQDPKEGHGRAWKSWAAKVMRKRPEIDITVRFYFRFFLSLPDLGRQTRHDYEISYPYEWECEKCEKIYGRFSKSIRADEVVCGACKIGTLVPLFSVRTRATAGPKTPNTKAASKLAGKARVHGSNIDSPIAPLSPFTFDADADEDRMLAKIVGSLRLDAA</sequence>
<dbReference type="EMBL" id="SFCI01000968">
    <property type="protein sequence ID" value="TFY77231.1"/>
    <property type="molecule type" value="Genomic_DNA"/>
</dbReference>
<feature type="domain" description="SprT-like" evidence="2">
    <location>
        <begin position="143"/>
        <end position="335"/>
    </location>
</feature>
<dbReference type="GO" id="GO:0005634">
    <property type="term" value="C:nucleus"/>
    <property type="evidence" value="ECO:0007669"/>
    <property type="project" value="TreeGrafter"/>
</dbReference>
<dbReference type="OrthoDB" id="20772at2759"/>
<keyword evidence="4" id="KW-1185">Reference proteome</keyword>
<comment type="caution">
    <text evidence="3">The sequence shown here is derived from an EMBL/GenBank/DDBJ whole genome shotgun (WGS) entry which is preliminary data.</text>
</comment>
<name>A0A4Y9ZTS8_9AGAM</name>
<dbReference type="STRING" id="135208.A0A4Y9ZTS8"/>
<feature type="compositionally biased region" description="Basic and acidic residues" evidence="1">
    <location>
        <begin position="32"/>
        <end position="49"/>
    </location>
</feature>
<evidence type="ECO:0000313" key="3">
    <source>
        <dbReference type="EMBL" id="TFY77231.1"/>
    </source>
</evidence>
<feature type="compositionally biased region" description="Low complexity" evidence="1">
    <location>
        <begin position="63"/>
        <end position="72"/>
    </location>
</feature>
<dbReference type="GO" id="GO:0006950">
    <property type="term" value="P:response to stress"/>
    <property type="evidence" value="ECO:0007669"/>
    <property type="project" value="UniProtKB-ARBA"/>
</dbReference>
<gene>
    <name evidence="3" type="ORF">EWM64_g6781</name>
</gene>
<reference evidence="3 4" key="1">
    <citation type="submission" date="2019-02" db="EMBL/GenBank/DDBJ databases">
        <title>Genome sequencing of the rare red list fungi Hericium alpestre (H. flagellum).</title>
        <authorList>
            <person name="Buettner E."/>
            <person name="Kellner H."/>
        </authorList>
    </citation>
    <scope>NUCLEOTIDE SEQUENCE [LARGE SCALE GENOMIC DNA]</scope>
    <source>
        <strain evidence="3 4">DSM 108284</strain>
    </source>
</reference>
<proteinExistence type="predicted"/>
<protein>
    <recommendedName>
        <fullName evidence="2">SprT-like domain-containing protein</fullName>
    </recommendedName>
</protein>
<dbReference type="AlphaFoldDB" id="A0A4Y9ZTS8"/>
<dbReference type="PANTHER" id="PTHR23099:SF0">
    <property type="entry name" value="GERM CELL NUCLEAR ACIDIC PROTEIN"/>
    <property type="match status" value="1"/>
</dbReference>